<dbReference type="PANTHER" id="PTHR13000:SF0">
    <property type="entry name" value="NUCLEOPORIN P54"/>
    <property type="match status" value="1"/>
</dbReference>
<feature type="compositionally biased region" description="Polar residues" evidence="4">
    <location>
        <begin position="30"/>
        <end position="62"/>
    </location>
</feature>
<dbReference type="STRING" id="329885.A0A4V5N9T3"/>
<feature type="region of interest" description="Disordered" evidence="4">
    <location>
        <begin position="26"/>
        <end position="136"/>
    </location>
</feature>
<keyword evidence="2" id="KW-0813">Transport</keyword>
<dbReference type="InterPro" id="IPR024864">
    <property type="entry name" value="Nup54/Nup57/Nup44"/>
</dbReference>
<organism evidence="6 7">
    <name type="scientific">Friedmanniomyces endolithicus</name>
    <dbReference type="NCBI Taxonomy" id="329885"/>
    <lineage>
        <taxon>Eukaryota</taxon>
        <taxon>Fungi</taxon>
        <taxon>Dikarya</taxon>
        <taxon>Ascomycota</taxon>
        <taxon>Pezizomycotina</taxon>
        <taxon>Dothideomycetes</taxon>
        <taxon>Dothideomycetidae</taxon>
        <taxon>Mycosphaerellales</taxon>
        <taxon>Teratosphaeriaceae</taxon>
        <taxon>Friedmanniomyces</taxon>
    </lineage>
</organism>
<evidence type="ECO:0000256" key="4">
    <source>
        <dbReference type="SAM" id="MobiDB-lite"/>
    </source>
</evidence>
<reference evidence="6 7" key="1">
    <citation type="submission" date="2017-03" db="EMBL/GenBank/DDBJ databases">
        <title>Genomes of endolithic fungi from Antarctica.</title>
        <authorList>
            <person name="Coleine C."/>
            <person name="Masonjones S."/>
            <person name="Stajich J.E."/>
        </authorList>
    </citation>
    <scope>NUCLEOTIDE SEQUENCE [LARGE SCALE GENOMIC DNA]</scope>
    <source>
        <strain evidence="6 7">CCFEE 5311</strain>
    </source>
</reference>
<evidence type="ECO:0000313" key="6">
    <source>
        <dbReference type="EMBL" id="TKA45119.1"/>
    </source>
</evidence>
<protein>
    <recommendedName>
        <fullName evidence="5">Nucleoporin Nup54 alpha-helical domain-containing protein</fullName>
    </recommendedName>
</protein>
<evidence type="ECO:0000256" key="2">
    <source>
        <dbReference type="ARBA" id="ARBA00022448"/>
    </source>
</evidence>
<dbReference type="AlphaFoldDB" id="A0A4V5N9T3"/>
<comment type="subcellular location">
    <subcellularLocation>
        <location evidence="1">Nucleus</location>
    </subcellularLocation>
</comment>
<evidence type="ECO:0000259" key="5">
    <source>
        <dbReference type="Pfam" id="PF13874"/>
    </source>
</evidence>
<dbReference type="GO" id="GO:0006999">
    <property type="term" value="P:nuclear pore organization"/>
    <property type="evidence" value="ECO:0007669"/>
    <property type="project" value="TreeGrafter"/>
</dbReference>
<dbReference type="Proteomes" id="UP000310066">
    <property type="component" value="Unassembled WGS sequence"/>
</dbReference>
<comment type="caution">
    <text evidence="6">The sequence shown here is derived from an EMBL/GenBank/DDBJ whole genome shotgun (WGS) entry which is preliminary data.</text>
</comment>
<dbReference type="Gene3D" id="1.20.5.490">
    <property type="entry name" value="Single helix bin"/>
    <property type="match status" value="1"/>
</dbReference>
<evidence type="ECO:0000313" key="7">
    <source>
        <dbReference type="Proteomes" id="UP000310066"/>
    </source>
</evidence>
<accession>A0A4V5N9T3</accession>
<dbReference type="GO" id="GO:0036228">
    <property type="term" value="P:protein localization to nuclear inner membrane"/>
    <property type="evidence" value="ECO:0007669"/>
    <property type="project" value="TreeGrafter"/>
</dbReference>
<dbReference type="EMBL" id="NAJP01000012">
    <property type="protein sequence ID" value="TKA45119.1"/>
    <property type="molecule type" value="Genomic_DNA"/>
</dbReference>
<evidence type="ECO:0000256" key="1">
    <source>
        <dbReference type="ARBA" id="ARBA00004123"/>
    </source>
</evidence>
<dbReference type="GO" id="GO:0044613">
    <property type="term" value="C:nuclear pore central transport channel"/>
    <property type="evidence" value="ECO:0007669"/>
    <property type="project" value="TreeGrafter"/>
</dbReference>
<sequence>MSSIFGNNPSGASLFGSANTNATNNNATTGQSLFGNMSQSSAPTGQSLFGNLNTQTANTGSSLFGAPNQQQQQPQQQQQQSSLFSSLNQPQQQQQQQQLPQQTSLFASQQPQYQPSASQFSSFPPNLTLPQQQDLASSRLSTLGLQPTSRHSPKPIPDQAATLLRKWDPQSQDTLLQTYLYNAVSAAYAPFYYRNPSEDEAGWEKALAAAPEPVQGEGGDGAVKFVPVLVRGFWDLGQRVEYQAHTVKAMQARLHEMNNSLEAVMSAHQQRITTHVEACRRRHVALAERTLRLSVKLQVLRNRGYALDGAEEALRKQLGVLAGRVADPAFGAREEELWARMVALRERARWLGEEGKRVGQTVGGQSEGGAEGVPDAVLETTRKILRDYDAQLRHLGKELAEVGREFAGWREGGVKG</sequence>
<dbReference type="GO" id="GO:0006607">
    <property type="term" value="P:NLS-bearing protein import into nucleus"/>
    <property type="evidence" value="ECO:0007669"/>
    <property type="project" value="TreeGrafter"/>
</dbReference>
<gene>
    <name evidence="6" type="ORF">B0A54_04215</name>
</gene>
<dbReference type="Pfam" id="PF13874">
    <property type="entry name" value="Nup54"/>
    <property type="match status" value="1"/>
</dbReference>
<feature type="domain" description="Nucleoporin Nup54 alpha-helical" evidence="5">
    <location>
        <begin position="195"/>
        <end position="341"/>
    </location>
</feature>
<feature type="compositionally biased region" description="Low complexity" evidence="4">
    <location>
        <begin position="67"/>
        <end position="125"/>
    </location>
</feature>
<dbReference type="InterPro" id="IPR025712">
    <property type="entry name" value="Nup54_alpha-helical_dom"/>
</dbReference>
<dbReference type="PANTHER" id="PTHR13000">
    <property type="entry name" value="NUCLEOPORIN P54"/>
    <property type="match status" value="1"/>
</dbReference>
<dbReference type="GO" id="GO:0017056">
    <property type="term" value="F:structural constituent of nuclear pore"/>
    <property type="evidence" value="ECO:0007669"/>
    <property type="project" value="TreeGrafter"/>
</dbReference>
<dbReference type="Pfam" id="PF18570">
    <property type="entry name" value="Nup54_57_C"/>
    <property type="match status" value="1"/>
</dbReference>
<keyword evidence="3" id="KW-0539">Nucleus</keyword>
<dbReference type="OrthoDB" id="6162375at2759"/>
<proteinExistence type="predicted"/>
<name>A0A4V5N9T3_9PEZI</name>
<dbReference type="Gene3D" id="1.20.5.3600">
    <property type="match status" value="1"/>
</dbReference>
<evidence type="ECO:0000256" key="3">
    <source>
        <dbReference type="ARBA" id="ARBA00023242"/>
    </source>
</evidence>